<dbReference type="AlphaFoldDB" id="A0A6A6IQT5"/>
<evidence type="ECO:0000256" key="1">
    <source>
        <dbReference type="SAM" id="MobiDB-lite"/>
    </source>
</evidence>
<accession>A0A6A6IQT5</accession>
<keyword evidence="2" id="KW-0472">Membrane</keyword>
<organism evidence="3 4">
    <name type="scientific">Trematosphaeria pertusa</name>
    <dbReference type="NCBI Taxonomy" id="390896"/>
    <lineage>
        <taxon>Eukaryota</taxon>
        <taxon>Fungi</taxon>
        <taxon>Dikarya</taxon>
        <taxon>Ascomycota</taxon>
        <taxon>Pezizomycotina</taxon>
        <taxon>Dothideomycetes</taxon>
        <taxon>Pleosporomycetidae</taxon>
        <taxon>Pleosporales</taxon>
        <taxon>Massarineae</taxon>
        <taxon>Trematosphaeriaceae</taxon>
        <taxon>Trematosphaeria</taxon>
    </lineage>
</organism>
<evidence type="ECO:0000313" key="4">
    <source>
        <dbReference type="Proteomes" id="UP000800094"/>
    </source>
</evidence>
<dbReference type="EMBL" id="ML987191">
    <property type="protein sequence ID" value="KAF2252915.1"/>
    <property type="molecule type" value="Genomic_DNA"/>
</dbReference>
<sequence length="158" mass="17515">PWNVTSHAATSIPPRYAQVPRHLISPSPSNSHSTMRVPPPYPPAIAYTASFSLLVLHSHKTVKLSPITVCAAGAAAYVVEYVWIRLHIRYLRRLVAEMEARVEATTRWIAALEVREREARRRRGGDGDGDGEIIELLKEGKTRSPGGRAEGVELEEVD</sequence>
<dbReference type="RefSeq" id="XP_033687919.1">
    <property type="nucleotide sequence ID" value="XM_033834694.1"/>
</dbReference>
<keyword evidence="2" id="KW-1133">Transmembrane helix</keyword>
<dbReference type="GeneID" id="54588024"/>
<feature type="region of interest" description="Disordered" evidence="1">
    <location>
        <begin position="119"/>
        <end position="158"/>
    </location>
</feature>
<gene>
    <name evidence="3" type="ORF">BU26DRAFT_587616</name>
</gene>
<proteinExistence type="predicted"/>
<dbReference type="Proteomes" id="UP000800094">
    <property type="component" value="Unassembled WGS sequence"/>
</dbReference>
<name>A0A6A6IQT5_9PLEO</name>
<feature type="transmembrane region" description="Helical" evidence="2">
    <location>
        <begin position="64"/>
        <end position="84"/>
    </location>
</feature>
<keyword evidence="2" id="KW-0812">Transmembrane</keyword>
<keyword evidence="4" id="KW-1185">Reference proteome</keyword>
<evidence type="ECO:0000256" key="2">
    <source>
        <dbReference type="SAM" id="Phobius"/>
    </source>
</evidence>
<protein>
    <submittedName>
        <fullName evidence="3">Uncharacterized protein</fullName>
    </submittedName>
</protein>
<reference evidence="3" key="1">
    <citation type="journal article" date="2020" name="Stud. Mycol.">
        <title>101 Dothideomycetes genomes: a test case for predicting lifestyles and emergence of pathogens.</title>
        <authorList>
            <person name="Haridas S."/>
            <person name="Albert R."/>
            <person name="Binder M."/>
            <person name="Bloem J."/>
            <person name="Labutti K."/>
            <person name="Salamov A."/>
            <person name="Andreopoulos B."/>
            <person name="Baker S."/>
            <person name="Barry K."/>
            <person name="Bills G."/>
            <person name="Bluhm B."/>
            <person name="Cannon C."/>
            <person name="Castanera R."/>
            <person name="Culley D."/>
            <person name="Daum C."/>
            <person name="Ezra D."/>
            <person name="Gonzalez J."/>
            <person name="Henrissat B."/>
            <person name="Kuo A."/>
            <person name="Liang C."/>
            <person name="Lipzen A."/>
            <person name="Lutzoni F."/>
            <person name="Magnuson J."/>
            <person name="Mondo S."/>
            <person name="Nolan M."/>
            <person name="Ohm R."/>
            <person name="Pangilinan J."/>
            <person name="Park H.-J."/>
            <person name="Ramirez L."/>
            <person name="Alfaro M."/>
            <person name="Sun H."/>
            <person name="Tritt A."/>
            <person name="Yoshinaga Y."/>
            <person name="Zwiers L.-H."/>
            <person name="Turgeon B."/>
            <person name="Goodwin S."/>
            <person name="Spatafora J."/>
            <person name="Crous P."/>
            <person name="Grigoriev I."/>
        </authorList>
    </citation>
    <scope>NUCLEOTIDE SEQUENCE</scope>
    <source>
        <strain evidence="3">CBS 122368</strain>
    </source>
</reference>
<evidence type="ECO:0000313" key="3">
    <source>
        <dbReference type="EMBL" id="KAF2252915.1"/>
    </source>
</evidence>
<feature type="non-terminal residue" evidence="3">
    <location>
        <position position="1"/>
    </location>
</feature>